<dbReference type="InterPro" id="IPR018247">
    <property type="entry name" value="EF_Hand_1_Ca_BS"/>
</dbReference>
<gene>
    <name evidence="4" type="ORF">J2W94_002646</name>
</gene>
<dbReference type="PROSITE" id="PS00018">
    <property type="entry name" value="EF_HAND_1"/>
    <property type="match status" value="2"/>
</dbReference>
<evidence type="ECO:0000313" key="4">
    <source>
        <dbReference type="EMBL" id="MDR6842352.1"/>
    </source>
</evidence>
<feature type="compositionally biased region" description="Basic and acidic residues" evidence="1">
    <location>
        <begin position="41"/>
        <end position="116"/>
    </location>
</feature>
<dbReference type="InterPro" id="IPR002048">
    <property type="entry name" value="EF_hand_dom"/>
</dbReference>
<dbReference type="PROSITE" id="PS50222">
    <property type="entry name" value="EF_HAND_2"/>
    <property type="match status" value="1"/>
</dbReference>
<dbReference type="Gene3D" id="1.10.238.10">
    <property type="entry name" value="EF-hand"/>
    <property type="match status" value="2"/>
</dbReference>
<reference evidence="4 5" key="1">
    <citation type="submission" date="2023-07" db="EMBL/GenBank/DDBJ databases">
        <title>Sorghum-associated microbial communities from plants grown in Nebraska, USA.</title>
        <authorList>
            <person name="Schachtman D."/>
        </authorList>
    </citation>
    <scope>NUCLEOTIDE SEQUENCE [LARGE SCALE GENOMIC DNA]</scope>
    <source>
        <strain evidence="4 5">BE107</strain>
    </source>
</reference>
<keyword evidence="5" id="KW-1185">Reference proteome</keyword>
<evidence type="ECO:0000256" key="2">
    <source>
        <dbReference type="SAM" id="SignalP"/>
    </source>
</evidence>
<dbReference type="Proteomes" id="UP001254759">
    <property type="component" value="Unassembled WGS sequence"/>
</dbReference>
<dbReference type="InterPro" id="IPR011992">
    <property type="entry name" value="EF-hand-dom_pair"/>
</dbReference>
<feature type="compositionally biased region" description="Low complexity" evidence="1">
    <location>
        <begin position="26"/>
        <end position="35"/>
    </location>
</feature>
<evidence type="ECO:0000313" key="5">
    <source>
        <dbReference type="Proteomes" id="UP001254759"/>
    </source>
</evidence>
<dbReference type="SUPFAM" id="SSF47473">
    <property type="entry name" value="EF-hand"/>
    <property type="match status" value="1"/>
</dbReference>
<accession>A0ABU1RUT9</accession>
<feature type="signal peptide" evidence="2">
    <location>
        <begin position="1"/>
        <end position="22"/>
    </location>
</feature>
<comment type="caution">
    <text evidence="4">The sequence shown here is derived from an EMBL/GenBank/DDBJ whole genome shotgun (WGS) entry which is preliminary data.</text>
</comment>
<dbReference type="RefSeq" id="WP_310094220.1">
    <property type="nucleotide sequence ID" value="NZ_JAVDTT010000003.1"/>
</dbReference>
<feature type="chain" id="PRO_5046353245" evidence="2">
    <location>
        <begin position="23"/>
        <end position="197"/>
    </location>
</feature>
<sequence>MTRKTLLTLAVLTALAAGTAFAATAPAPGVSATSAQPAPRAKLDSNGDGVVDRAEAASHPRLAGKFDELDKNKDGKLTKDEMPARHGRGHDHDKRGHGPREAMSRLDTDKDGRISRAEATAAEGRMASRFEQMDANKDGYVDRADHEILAKQRKDEWFAAADTDKDGKLSRAEVDAAKPAHGKHGGPRSPTPAADRN</sequence>
<evidence type="ECO:0000256" key="1">
    <source>
        <dbReference type="SAM" id="MobiDB-lite"/>
    </source>
</evidence>
<feature type="compositionally biased region" description="Basic and acidic residues" evidence="1">
    <location>
        <begin position="126"/>
        <end position="178"/>
    </location>
</feature>
<dbReference type="Pfam" id="PF13202">
    <property type="entry name" value="EF-hand_5"/>
    <property type="match status" value="2"/>
</dbReference>
<feature type="region of interest" description="Disordered" evidence="1">
    <location>
        <begin position="26"/>
        <end position="197"/>
    </location>
</feature>
<evidence type="ECO:0000259" key="3">
    <source>
        <dbReference type="PROSITE" id="PS50222"/>
    </source>
</evidence>
<dbReference type="PANTHER" id="PTHR10827">
    <property type="entry name" value="RETICULOCALBIN"/>
    <property type="match status" value="1"/>
</dbReference>
<keyword evidence="2" id="KW-0732">Signal</keyword>
<organism evidence="4 5">
    <name type="scientific">Pseudoxanthomonas sacheonensis</name>
    <dbReference type="NCBI Taxonomy" id="443615"/>
    <lineage>
        <taxon>Bacteria</taxon>
        <taxon>Pseudomonadati</taxon>
        <taxon>Pseudomonadota</taxon>
        <taxon>Gammaproteobacteria</taxon>
        <taxon>Lysobacterales</taxon>
        <taxon>Lysobacteraceae</taxon>
        <taxon>Pseudoxanthomonas</taxon>
    </lineage>
</organism>
<dbReference type="Pfam" id="PF13499">
    <property type="entry name" value="EF-hand_7"/>
    <property type="match status" value="1"/>
</dbReference>
<proteinExistence type="predicted"/>
<dbReference type="PANTHER" id="PTHR10827:SF85">
    <property type="entry name" value="CALCIUM-BINDING PROTEIN"/>
    <property type="match status" value="1"/>
</dbReference>
<name>A0ABU1RUT9_9GAMM</name>
<dbReference type="EMBL" id="JAVDTT010000003">
    <property type="protein sequence ID" value="MDR6842352.1"/>
    <property type="molecule type" value="Genomic_DNA"/>
</dbReference>
<feature type="domain" description="EF-hand" evidence="3">
    <location>
        <begin position="149"/>
        <end position="184"/>
    </location>
</feature>
<protein>
    <submittedName>
        <fullName evidence="4">5-hydroxyisourate hydrolase-like protein (Transthyretin family)</fullName>
    </submittedName>
</protein>